<dbReference type="AlphaFoldDB" id="A0A365KX25"/>
<keyword evidence="1" id="KW-1133">Transmembrane helix</keyword>
<keyword evidence="1" id="KW-0812">Transmembrane</keyword>
<organism evidence="2 3">
    <name type="scientific">Planococcus halotolerans</name>
    <dbReference type="NCBI Taxonomy" id="2233542"/>
    <lineage>
        <taxon>Bacteria</taxon>
        <taxon>Bacillati</taxon>
        <taxon>Bacillota</taxon>
        <taxon>Bacilli</taxon>
        <taxon>Bacillales</taxon>
        <taxon>Caryophanaceae</taxon>
        <taxon>Planococcus</taxon>
    </lineage>
</organism>
<accession>A0A365KX25</accession>
<evidence type="ECO:0000313" key="3">
    <source>
        <dbReference type="Proteomes" id="UP000251002"/>
    </source>
</evidence>
<feature type="transmembrane region" description="Helical" evidence="1">
    <location>
        <begin position="89"/>
        <end position="109"/>
    </location>
</feature>
<evidence type="ECO:0000256" key="1">
    <source>
        <dbReference type="SAM" id="Phobius"/>
    </source>
</evidence>
<evidence type="ECO:0000313" key="2">
    <source>
        <dbReference type="EMBL" id="RAZ77714.1"/>
    </source>
</evidence>
<feature type="transmembrane region" description="Helical" evidence="1">
    <location>
        <begin position="50"/>
        <end position="77"/>
    </location>
</feature>
<reference evidence="2 3" key="1">
    <citation type="submission" date="2018-06" db="EMBL/GenBank/DDBJ databases">
        <title>The draft genome sequences of strains SCU63 and S1.</title>
        <authorList>
            <person name="Gan L."/>
        </authorList>
    </citation>
    <scope>NUCLEOTIDE SEQUENCE [LARGE SCALE GENOMIC DNA]</scope>
    <source>
        <strain evidence="2 3">SCU63</strain>
    </source>
</reference>
<protein>
    <submittedName>
        <fullName evidence="2">Uncharacterized protein</fullName>
    </submittedName>
</protein>
<dbReference type="Proteomes" id="UP000251002">
    <property type="component" value="Unassembled WGS sequence"/>
</dbReference>
<feature type="transmembrane region" description="Helical" evidence="1">
    <location>
        <begin position="115"/>
        <end position="134"/>
    </location>
</feature>
<keyword evidence="3" id="KW-1185">Reference proteome</keyword>
<feature type="transmembrane region" description="Helical" evidence="1">
    <location>
        <begin position="12"/>
        <end position="30"/>
    </location>
</feature>
<dbReference type="EMBL" id="QLZR01000003">
    <property type="protein sequence ID" value="RAZ77714.1"/>
    <property type="molecule type" value="Genomic_DNA"/>
</dbReference>
<comment type="caution">
    <text evidence="2">The sequence shown here is derived from an EMBL/GenBank/DDBJ whole genome shotgun (WGS) entry which is preliminary data.</text>
</comment>
<gene>
    <name evidence="2" type="ORF">DP120_09535</name>
</gene>
<keyword evidence="1" id="KW-0472">Membrane</keyword>
<name>A0A365KX25_9BACL</name>
<sequence length="143" mass="16760">MKSLSVRIKSTIISVFILVIIYGVLDFFAYPELYTGSTNMAPAKFESMILGFMLLFIFAWRVYLFLGIPVSYLVDYLTGKANIKTIKKIYCFKLVLYLFISLLLLLLLYNVEFIVGLQLIVIPVLIWFHVLYLLRREFKEKLH</sequence>
<proteinExistence type="predicted"/>